<feature type="domain" description="Fatty acid desaturase" evidence="2">
    <location>
        <begin position="23"/>
        <end position="183"/>
    </location>
</feature>
<evidence type="ECO:0000259" key="2">
    <source>
        <dbReference type="Pfam" id="PF00487"/>
    </source>
</evidence>
<gene>
    <name evidence="3" type="ORF">GCM10023189_18330</name>
</gene>
<keyword evidence="1" id="KW-0812">Transmembrane</keyword>
<keyword evidence="1" id="KW-0472">Membrane</keyword>
<dbReference type="Pfam" id="PF00487">
    <property type="entry name" value="FA_desaturase"/>
    <property type="match status" value="1"/>
</dbReference>
<evidence type="ECO:0000256" key="1">
    <source>
        <dbReference type="SAM" id="Phobius"/>
    </source>
</evidence>
<sequence>MGDPTHKRMIAYLSSASDAKLQRFNFMWSIYVPFIAFNERLALWMLPFKEWQQSDRSKGTKKEITYQIGYLLAYACFGLAIWQLGIFTTFLIWFLPASLLLLVIEENINLPHHIDAPHIDTQKPLALWEQDVTTHSCDTIPFWSDWVLLNFNMHTAHHLFPWVPWYKLPRTQQHIERYTPELGHENTNEFSWFLNRRSESFTSKFREFIQK</sequence>
<name>A0ABP8MQJ7_9BACT</name>
<feature type="transmembrane region" description="Helical" evidence="1">
    <location>
        <begin position="68"/>
        <end position="95"/>
    </location>
</feature>
<accession>A0ABP8MQJ7</accession>
<protein>
    <recommendedName>
        <fullName evidence="2">Fatty acid desaturase domain-containing protein</fullName>
    </recommendedName>
</protein>
<evidence type="ECO:0000313" key="3">
    <source>
        <dbReference type="EMBL" id="GAA4453391.1"/>
    </source>
</evidence>
<comment type="caution">
    <text evidence="3">The sequence shown here is derived from an EMBL/GenBank/DDBJ whole genome shotgun (WGS) entry which is preliminary data.</text>
</comment>
<evidence type="ECO:0000313" key="4">
    <source>
        <dbReference type="Proteomes" id="UP001501175"/>
    </source>
</evidence>
<keyword evidence="1" id="KW-1133">Transmembrane helix</keyword>
<dbReference type="InterPro" id="IPR005804">
    <property type="entry name" value="FA_desaturase_dom"/>
</dbReference>
<organism evidence="3 4">
    <name type="scientific">Nibrella saemangeumensis</name>
    <dbReference type="NCBI Taxonomy" id="1084526"/>
    <lineage>
        <taxon>Bacteria</taxon>
        <taxon>Pseudomonadati</taxon>
        <taxon>Bacteroidota</taxon>
        <taxon>Cytophagia</taxon>
        <taxon>Cytophagales</taxon>
        <taxon>Spirosomataceae</taxon>
        <taxon>Nibrella</taxon>
    </lineage>
</organism>
<proteinExistence type="predicted"/>
<dbReference type="EMBL" id="BAABHD010000022">
    <property type="protein sequence ID" value="GAA4453391.1"/>
    <property type="molecule type" value="Genomic_DNA"/>
</dbReference>
<reference evidence="4" key="1">
    <citation type="journal article" date="2019" name="Int. J. Syst. Evol. Microbiol.">
        <title>The Global Catalogue of Microorganisms (GCM) 10K type strain sequencing project: providing services to taxonomists for standard genome sequencing and annotation.</title>
        <authorList>
            <consortium name="The Broad Institute Genomics Platform"/>
            <consortium name="The Broad Institute Genome Sequencing Center for Infectious Disease"/>
            <person name="Wu L."/>
            <person name="Ma J."/>
        </authorList>
    </citation>
    <scope>NUCLEOTIDE SEQUENCE [LARGE SCALE GENOMIC DNA]</scope>
    <source>
        <strain evidence="4">JCM 17927</strain>
    </source>
</reference>
<dbReference type="Proteomes" id="UP001501175">
    <property type="component" value="Unassembled WGS sequence"/>
</dbReference>
<keyword evidence="4" id="KW-1185">Reference proteome</keyword>